<dbReference type="SMART" id="SM00252">
    <property type="entry name" value="SH2"/>
    <property type="match status" value="1"/>
</dbReference>
<keyword evidence="3 13" id="KW-0808">Transferase</keyword>
<feature type="domain" description="Protein kinase" evidence="16">
    <location>
        <begin position="219"/>
        <end position="470"/>
    </location>
</feature>
<comment type="catalytic activity">
    <reaction evidence="9 13">
        <text>L-tyrosyl-[protein] + ATP = O-phospho-L-tyrosyl-[protein] + ADP + H(+)</text>
        <dbReference type="Rhea" id="RHEA:10596"/>
        <dbReference type="Rhea" id="RHEA-COMP:10136"/>
        <dbReference type="Rhea" id="RHEA-COMP:20101"/>
        <dbReference type="ChEBI" id="CHEBI:15378"/>
        <dbReference type="ChEBI" id="CHEBI:30616"/>
        <dbReference type="ChEBI" id="CHEBI:46858"/>
        <dbReference type="ChEBI" id="CHEBI:61978"/>
        <dbReference type="ChEBI" id="CHEBI:456216"/>
        <dbReference type="EC" id="2.7.10.2"/>
    </reaction>
</comment>
<keyword evidence="4 12" id="KW-0547">Nucleotide-binding</keyword>
<dbReference type="InterPro" id="IPR036028">
    <property type="entry name" value="SH3-like_dom_sf"/>
</dbReference>
<dbReference type="Pfam" id="PF00017">
    <property type="entry name" value="SH2"/>
    <property type="match status" value="1"/>
</dbReference>
<evidence type="ECO:0000256" key="5">
    <source>
        <dbReference type="ARBA" id="ARBA00022777"/>
    </source>
</evidence>
<reference evidence="17 18" key="1">
    <citation type="submission" date="2020-08" db="EMBL/GenBank/DDBJ databases">
        <authorList>
            <person name="Hejnol A."/>
        </authorList>
    </citation>
    <scope>NUCLEOTIDE SEQUENCE [LARGE SCALE GENOMIC DNA]</scope>
</reference>
<dbReference type="PROSITE" id="PS00109">
    <property type="entry name" value="PROTEIN_KINASE_TYR"/>
    <property type="match status" value="1"/>
</dbReference>
<evidence type="ECO:0000259" key="16">
    <source>
        <dbReference type="PROSITE" id="PS50011"/>
    </source>
</evidence>
<name>A0A7I8V6I2_9ANNE</name>
<organism evidence="17 18">
    <name type="scientific">Dimorphilus gyrociliatus</name>
    <dbReference type="NCBI Taxonomy" id="2664684"/>
    <lineage>
        <taxon>Eukaryota</taxon>
        <taxon>Metazoa</taxon>
        <taxon>Spiralia</taxon>
        <taxon>Lophotrochozoa</taxon>
        <taxon>Annelida</taxon>
        <taxon>Polychaeta</taxon>
        <taxon>Polychaeta incertae sedis</taxon>
        <taxon>Dinophilidae</taxon>
        <taxon>Dimorphilus</taxon>
    </lineage>
</organism>
<dbReference type="PROSITE" id="PS50001">
    <property type="entry name" value="SH2"/>
    <property type="match status" value="1"/>
</dbReference>
<dbReference type="InterPro" id="IPR020635">
    <property type="entry name" value="Tyr_kinase_cat_dom"/>
</dbReference>
<dbReference type="Proteomes" id="UP000549394">
    <property type="component" value="Unassembled WGS sequence"/>
</dbReference>
<dbReference type="PRINTS" id="PR00452">
    <property type="entry name" value="SH3DOMAIN"/>
</dbReference>
<keyword evidence="18" id="KW-1185">Reference proteome</keyword>
<evidence type="ECO:0000256" key="8">
    <source>
        <dbReference type="ARBA" id="ARBA00023137"/>
    </source>
</evidence>
<comment type="caution">
    <text evidence="17">The sequence shown here is derived from an EMBL/GenBank/DDBJ whole genome shotgun (WGS) entry which is preliminary data.</text>
</comment>
<dbReference type="Gene3D" id="1.10.510.10">
    <property type="entry name" value="Transferase(Phosphotransferase) domain 1"/>
    <property type="match status" value="1"/>
</dbReference>
<accession>A0A7I8V6I2</accession>
<keyword evidence="5 13" id="KW-0418">Kinase</keyword>
<proteinExistence type="inferred from homology"/>
<evidence type="ECO:0000259" key="15">
    <source>
        <dbReference type="PROSITE" id="PS50002"/>
    </source>
</evidence>
<evidence type="ECO:0000313" key="18">
    <source>
        <dbReference type="Proteomes" id="UP000549394"/>
    </source>
</evidence>
<dbReference type="InterPro" id="IPR000980">
    <property type="entry name" value="SH2"/>
</dbReference>
<evidence type="ECO:0000256" key="12">
    <source>
        <dbReference type="PROSITE-ProRule" id="PRU10141"/>
    </source>
</evidence>
<dbReference type="SMART" id="SM00219">
    <property type="entry name" value="TyrKc"/>
    <property type="match status" value="1"/>
</dbReference>
<evidence type="ECO:0000256" key="4">
    <source>
        <dbReference type="ARBA" id="ARBA00022741"/>
    </source>
</evidence>
<dbReference type="InterPro" id="IPR036860">
    <property type="entry name" value="SH2_dom_sf"/>
</dbReference>
<dbReference type="PROSITE" id="PS50011">
    <property type="entry name" value="PROTEIN_KINASE_DOM"/>
    <property type="match status" value="1"/>
</dbReference>
<dbReference type="PROSITE" id="PS50002">
    <property type="entry name" value="SH3"/>
    <property type="match status" value="1"/>
</dbReference>
<dbReference type="InterPro" id="IPR001245">
    <property type="entry name" value="Ser-Thr/Tyr_kinase_cat_dom"/>
</dbReference>
<dbReference type="SUPFAM" id="SSF50044">
    <property type="entry name" value="SH3-domain"/>
    <property type="match status" value="1"/>
</dbReference>
<dbReference type="FunFam" id="3.30.200.20:FF:000053">
    <property type="entry name" value="Tyrosine-protein kinase"/>
    <property type="match status" value="1"/>
</dbReference>
<evidence type="ECO:0000256" key="2">
    <source>
        <dbReference type="ARBA" id="ARBA00022553"/>
    </source>
</evidence>
<dbReference type="OrthoDB" id="28230at2759"/>
<evidence type="ECO:0000313" key="17">
    <source>
        <dbReference type="EMBL" id="CAD5111924.1"/>
    </source>
</evidence>
<evidence type="ECO:0000256" key="1">
    <source>
        <dbReference type="ARBA" id="ARBA00022443"/>
    </source>
</evidence>
<evidence type="ECO:0000256" key="6">
    <source>
        <dbReference type="ARBA" id="ARBA00022840"/>
    </source>
</evidence>
<dbReference type="Pfam" id="PF07714">
    <property type="entry name" value="PK_Tyr_Ser-Thr"/>
    <property type="match status" value="1"/>
</dbReference>
<dbReference type="FunFam" id="1.10.510.10:FF:000554">
    <property type="entry name" value="Predicted protein"/>
    <property type="match status" value="1"/>
</dbReference>
<dbReference type="PANTHER" id="PTHR24418">
    <property type="entry name" value="TYROSINE-PROTEIN KINASE"/>
    <property type="match status" value="1"/>
</dbReference>
<dbReference type="GO" id="GO:0004715">
    <property type="term" value="F:non-membrane spanning protein tyrosine kinase activity"/>
    <property type="evidence" value="ECO:0007669"/>
    <property type="project" value="UniProtKB-EC"/>
</dbReference>
<evidence type="ECO:0000256" key="11">
    <source>
        <dbReference type="PROSITE-ProRule" id="PRU00192"/>
    </source>
</evidence>
<evidence type="ECO:0000256" key="7">
    <source>
        <dbReference type="ARBA" id="ARBA00022999"/>
    </source>
</evidence>
<dbReference type="InterPro" id="IPR000719">
    <property type="entry name" value="Prot_kinase_dom"/>
</dbReference>
<keyword evidence="6 12" id="KW-0067">ATP-binding</keyword>
<evidence type="ECO:0000256" key="13">
    <source>
        <dbReference type="RuleBase" id="RU362096"/>
    </source>
</evidence>
<dbReference type="InterPro" id="IPR008266">
    <property type="entry name" value="Tyr_kinase_AS"/>
</dbReference>
<dbReference type="EC" id="2.7.10.2" evidence="13"/>
<gene>
    <name evidence="17" type="ORF">DGYR_LOCUS1148</name>
</gene>
<dbReference type="PRINTS" id="PR00401">
    <property type="entry name" value="SH2DOMAIN"/>
</dbReference>
<evidence type="ECO:0000256" key="10">
    <source>
        <dbReference type="PROSITE-ProRule" id="PRU00191"/>
    </source>
</evidence>
<dbReference type="Gene3D" id="2.30.30.40">
    <property type="entry name" value="SH3 Domains"/>
    <property type="match status" value="1"/>
</dbReference>
<dbReference type="InterPro" id="IPR001452">
    <property type="entry name" value="SH3_domain"/>
</dbReference>
<dbReference type="PRINTS" id="PR00109">
    <property type="entry name" value="TYRKINASE"/>
</dbReference>
<protein>
    <recommendedName>
        <fullName evidence="13">Tyrosine-protein kinase</fullName>
        <ecNumber evidence="13">2.7.10.2</ecNumber>
    </recommendedName>
</protein>
<dbReference type="SUPFAM" id="SSF56112">
    <property type="entry name" value="Protein kinase-like (PK-like)"/>
    <property type="match status" value="1"/>
</dbReference>
<keyword evidence="1 11" id="KW-0728">SH3 domain</keyword>
<dbReference type="Pfam" id="PF00018">
    <property type="entry name" value="SH3_1"/>
    <property type="match status" value="1"/>
</dbReference>
<evidence type="ECO:0000259" key="14">
    <source>
        <dbReference type="PROSITE" id="PS50001"/>
    </source>
</evidence>
<sequence>MGKFISRFRKEEQNTRTPPPILPDRPNNYHLPQVAALYNYQALCTGDLSFKKGDTLEVIIKDDTDWWHCRNKRTKQEGIIPSNYVAEIQSLNVKDWYFGDITRIKAELELKSPGNDFGSYLIRDSESLPGGYALSLLDYDKTKSDKIVKHYRIKTLDRGGFFITPRTTFKTLDQLVAHYTTANDGLSRKLAQACKKDAPVTHDLDRATKDNWEVERKDVILGERLGSGMFGEVRKATYRGKIVAVKTLKEGTMPKEKFMEEANAMKNLKHPNIVSLFAVCSREEPIYILTEFMDHGSLLSFLKCNRGKKLKVLERIEMGAQIANGMSFIEGKKYCHRDLAARNVLVSGRKLTCKVADFGLSRAIDNDVYVAAAGAKFPIKWTAPEAIAFGKFTIKSDVWSFGIVLIEIFTHGAYPYPGISNNGILNQIEAGYRLPKPDICPVDLYESVFLKCWEANPDDRPTFEFLEDWMSNYQVSSETQYQEQ</sequence>
<dbReference type="Gene3D" id="3.30.505.10">
    <property type="entry name" value="SH2 domain"/>
    <property type="match status" value="1"/>
</dbReference>
<dbReference type="InterPro" id="IPR050198">
    <property type="entry name" value="Non-receptor_tyrosine_kinases"/>
</dbReference>
<dbReference type="PROSITE" id="PS00107">
    <property type="entry name" value="PROTEIN_KINASE_ATP"/>
    <property type="match status" value="1"/>
</dbReference>
<comment type="similarity">
    <text evidence="13">Belongs to the protein kinase superfamily. Tyr protein kinase family.</text>
</comment>
<dbReference type="InterPro" id="IPR011009">
    <property type="entry name" value="Kinase-like_dom_sf"/>
</dbReference>
<keyword evidence="7 10" id="KW-0727">SH2 domain</keyword>
<dbReference type="AlphaFoldDB" id="A0A7I8V6I2"/>
<dbReference type="EMBL" id="CAJFCJ010000002">
    <property type="protein sequence ID" value="CAD5111924.1"/>
    <property type="molecule type" value="Genomic_DNA"/>
</dbReference>
<dbReference type="SUPFAM" id="SSF55550">
    <property type="entry name" value="SH2 domain"/>
    <property type="match status" value="1"/>
</dbReference>
<keyword evidence="2" id="KW-0597">Phosphoprotein</keyword>
<feature type="domain" description="SH3" evidence="15">
    <location>
        <begin position="29"/>
        <end position="90"/>
    </location>
</feature>
<dbReference type="SMART" id="SM00326">
    <property type="entry name" value="SH3"/>
    <property type="match status" value="1"/>
</dbReference>
<dbReference type="InterPro" id="IPR017441">
    <property type="entry name" value="Protein_kinase_ATP_BS"/>
</dbReference>
<keyword evidence="8 13" id="KW-0829">Tyrosine-protein kinase</keyword>
<feature type="domain" description="SH2" evidence="14">
    <location>
        <begin position="96"/>
        <end position="194"/>
    </location>
</feature>
<dbReference type="GO" id="GO:0005524">
    <property type="term" value="F:ATP binding"/>
    <property type="evidence" value="ECO:0007669"/>
    <property type="project" value="UniProtKB-UniRule"/>
</dbReference>
<evidence type="ECO:0000256" key="3">
    <source>
        <dbReference type="ARBA" id="ARBA00022679"/>
    </source>
</evidence>
<feature type="binding site" evidence="12">
    <location>
        <position position="246"/>
    </location>
    <ligand>
        <name>ATP</name>
        <dbReference type="ChEBI" id="CHEBI:30616"/>
    </ligand>
</feature>
<evidence type="ECO:0000256" key="9">
    <source>
        <dbReference type="ARBA" id="ARBA00051245"/>
    </source>
</evidence>
<dbReference type="CDD" id="cd11845">
    <property type="entry name" value="SH3_Src_like"/>
    <property type="match status" value="1"/>
</dbReference>